<dbReference type="GO" id="GO:0051539">
    <property type="term" value="F:4 iron, 4 sulfur cluster binding"/>
    <property type="evidence" value="ECO:0007669"/>
    <property type="project" value="UniProtKB-KW"/>
</dbReference>
<feature type="non-terminal residue" evidence="9">
    <location>
        <position position="1"/>
    </location>
</feature>
<keyword evidence="7" id="KW-0496">Mitochondrion</keyword>
<comment type="caution">
    <text evidence="9">The sequence shown here is derived from an EMBL/GenBank/DDBJ whole genome shotgun (WGS) entry which is preliminary data.</text>
</comment>
<dbReference type="GO" id="GO:0005506">
    <property type="term" value="F:iron ion binding"/>
    <property type="evidence" value="ECO:0007669"/>
    <property type="project" value="TreeGrafter"/>
</dbReference>
<dbReference type="GO" id="GO:0051537">
    <property type="term" value="F:2 iron, 2 sulfur cluster binding"/>
    <property type="evidence" value="ECO:0007669"/>
    <property type="project" value="TreeGrafter"/>
</dbReference>
<dbReference type="EMBL" id="MBAD02000690">
    <property type="protein sequence ID" value="RLN63949.1"/>
    <property type="molecule type" value="Genomic_DNA"/>
</dbReference>
<evidence type="ECO:0000313" key="9">
    <source>
        <dbReference type="EMBL" id="RLN63949.1"/>
    </source>
</evidence>
<keyword evidence="4" id="KW-0411">Iron-sulfur</keyword>
<evidence type="ECO:0000256" key="7">
    <source>
        <dbReference type="ARBA" id="ARBA00023128"/>
    </source>
</evidence>
<keyword evidence="6" id="KW-0408">Iron</keyword>
<evidence type="ECO:0000256" key="2">
    <source>
        <dbReference type="ARBA" id="ARBA00005151"/>
    </source>
</evidence>
<dbReference type="GO" id="GO:0016226">
    <property type="term" value="P:iron-sulfur cluster assembly"/>
    <property type="evidence" value="ECO:0007669"/>
    <property type="project" value="InterPro"/>
</dbReference>
<comment type="pathway">
    <text evidence="2">Cofactor biosynthesis; iron-sulfur cluster biosynthesis.</text>
</comment>
<evidence type="ECO:0000256" key="1">
    <source>
        <dbReference type="ARBA" id="ARBA00004173"/>
    </source>
</evidence>
<dbReference type="FunFam" id="2.60.300.12:FF:000006">
    <property type="entry name" value="Iron-sulfur cluster assembly 2 mitochondrial"/>
    <property type="match status" value="1"/>
</dbReference>
<evidence type="ECO:0000256" key="4">
    <source>
        <dbReference type="ARBA" id="ARBA00022485"/>
    </source>
</evidence>
<dbReference type="Pfam" id="PF01521">
    <property type="entry name" value="Fe-S_biosyn"/>
    <property type="match status" value="1"/>
</dbReference>
<dbReference type="SUPFAM" id="SSF89360">
    <property type="entry name" value="HesB-like domain"/>
    <property type="match status" value="1"/>
</dbReference>
<keyword evidence="5" id="KW-0479">Metal-binding</keyword>
<proteinExistence type="inferred from homology"/>
<dbReference type="Gene3D" id="2.60.300.12">
    <property type="entry name" value="HesB-like domain"/>
    <property type="match status" value="1"/>
</dbReference>
<dbReference type="Proteomes" id="UP000284657">
    <property type="component" value="Unassembled WGS sequence"/>
</dbReference>
<sequence>QFNVTQSLVKNRQQQMNVRTALTRPLQRLLRLQQTRYIANVQVTRDTGLPDLIITPLAAQKLIEAAQRQKAENLMLRVAVEGGGCSGFKYVYEFEKDATLDAEEDIVFEQHGGKVVVDKESLEFIRGSTVDFEQELIRSAFAITNNPNAASGCGCGSSFDLKD</sequence>
<dbReference type="InterPro" id="IPR000361">
    <property type="entry name" value="ATAP_core_dom"/>
</dbReference>
<dbReference type="PANTHER" id="PTHR43011:SF1">
    <property type="entry name" value="IRON-SULFUR CLUSTER ASSEMBLY 2 HOMOLOG, MITOCHONDRIAL"/>
    <property type="match status" value="1"/>
</dbReference>
<evidence type="ECO:0000259" key="8">
    <source>
        <dbReference type="Pfam" id="PF01521"/>
    </source>
</evidence>
<evidence type="ECO:0000256" key="5">
    <source>
        <dbReference type="ARBA" id="ARBA00022723"/>
    </source>
</evidence>
<dbReference type="InterPro" id="IPR016092">
    <property type="entry name" value="ATAP"/>
</dbReference>
<gene>
    <name evidence="9" type="ORF">BBJ29_009712</name>
</gene>
<keyword evidence="4" id="KW-0004">4Fe-4S</keyword>
<comment type="similarity">
    <text evidence="3">Belongs to the HesB/IscA family.</text>
</comment>
<evidence type="ECO:0000313" key="10">
    <source>
        <dbReference type="Proteomes" id="UP000284657"/>
    </source>
</evidence>
<dbReference type="InterPro" id="IPR035903">
    <property type="entry name" value="HesB-like_dom_sf"/>
</dbReference>
<dbReference type="NCBIfam" id="TIGR00049">
    <property type="entry name" value="iron-sulfur cluster assembly accessory protein"/>
    <property type="match status" value="1"/>
</dbReference>
<organism evidence="9 10">
    <name type="scientific">Phytophthora kernoviae</name>
    <dbReference type="NCBI Taxonomy" id="325452"/>
    <lineage>
        <taxon>Eukaryota</taxon>
        <taxon>Sar</taxon>
        <taxon>Stramenopiles</taxon>
        <taxon>Oomycota</taxon>
        <taxon>Peronosporomycetes</taxon>
        <taxon>Peronosporales</taxon>
        <taxon>Peronosporaceae</taxon>
        <taxon>Phytophthora</taxon>
    </lineage>
</organism>
<comment type="subcellular location">
    <subcellularLocation>
        <location evidence="1">Mitochondrion</location>
    </subcellularLocation>
</comment>
<feature type="domain" description="Core" evidence="8">
    <location>
        <begin position="52"/>
        <end position="156"/>
    </location>
</feature>
<protein>
    <recommendedName>
        <fullName evidence="8">Core domain-containing protein</fullName>
    </recommendedName>
</protein>
<accession>A0A421G5W8</accession>
<dbReference type="PANTHER" id="PTHR43011">
    <property type="entry name" value="IRON-SULFUR CLUSTER ASSEMBLY 2 HOMOLOG, MITOCHONDRIAL"/>
    <property type="match status" value="1"/>
</dbReference>
<dbReference type="GO" id="GO:0120510">
    <property type="term" value="C:mitochondrial [4Fe-4S] assembly complex"/>
    <property type="evidence" value="ECO:0007669"/>
    <property type="project" value="UniProtKB-ARBA"/>
</dbReference>
<evidence type="ECO:0000256" key="6">
    <source>
        <dbReference type="ARBA" id="ARBA00023004"/>
    </source>
</evidence>
<dbReference type="AlphaFoldDB" id="A0A421G5W8"/>
<evidence type="ECO:0000256" key="3">
    <source>
        <dbReference type="ARBA" id="ARBA00006718"/>
    </source>
</evidence>
<reference evidence="9 10" key="1">
    <citation type="submission" date="2018-07" db="EMBL/GenBank/DDBJ databases">
        <title>Genome sequencing of oomycete isolates from Chile give support for New Zealand origin for Phytophthora kernoviae and make available the first Nothophytophthora sp. genome.</title>
        <authorList>
            <person name="Studholme D.J."/>
            <person name="Sanfuentes E."/>
            <person name="Panda P."/>
            <person name="Hill R."/>
            <person name="Sambles C."/>
            <person name="Grant M."/>
            <person name="Williams N.M."/>
            <person name="Mcdougal R.L."/>
        </authorList>
    </citation>
    <scope>NUCLEOTIDE SEQUENCE [LARGE SCALE GENOMIC DNA]</scope>
    <source>
        <strain evidence="9">Chile7</strain>
    </source>
</reference>
<name>A0A421G5W8_9STRA</name>